<dbReference type="InterPro" id="IPR021109">
    <property type="entry name" value="Peptidase_aspartic_dom_sf"/>
</dbReference>
<dbReference type="eggNOG" id="KOG1339">
    <property type="taxonomic scope" value="Eukaryota"/>
</dbReference>
<protein>
    <recommendedName>
        <fullName evidence="7">Peptidase A1 domain-containing protein</fullName>
    </recommendedName>
</protein>
<dbReference type="CDD" id="cd06097">
    <property type="entry name" value="Aspergillopepsin_like"/>
    <property type="match status" value="1"/>
</dbReference>
<keyword evidence="9" id="KW-1185">Reference proteome</keyword>
<dbReference type="PANTHER" id="PTHR47966">
    <property type="entry name" value="BETA-SITE APP-CLEAVING ENZYME, ISOFORM A-RELATED"/>
    <property type="match status" value="1"/>
</dbReference>
<feature type="domain" description="Peptidase A1" evidence="7">
    <location>
        <begin position="88"/>
        <end position="420"/>
    </location>
</feature>
<organism evidence="8 9">
    <name type="scientific">Baudoinia panamericana (strain UAMH 10762)</name>
    <name type="common">Angels' share fungus</name>
    <name type="synonym">Baudoinia compniacensis (strain UAMH 10762)</name>
    <dbReference type="NCBI Taxonomy" id="717646"/>
    <lineage>
        <taxon>Eukaryota</taxon>
        <taxon>Fungi</taxon>
        <taxon>Dikarya</taxon>
        <taxon>Ascomycota</taxon>
        <taxon>Pezizomycotina</taxon>
        <taxon>Dothideomycetes</taxon>
        <taxon>Dothideomycetidae</taxon>
        <taxon>Mycosphaerellales</taxon>
        <taxon>Teratosphaeriaceae</taxon>
        <taxon>Baudoinia</taxon>
    </lineage>
</organism>
<name>M2N1P7_BAUPA</name>
<dbReference type="KEGG" id="bcom:BAUCODRAFT_120777"/>
<evidence type="ECO:0000256" key="6">
    <source>
        <dbReference type="SAM" id="MobiDB-lite"/>
    </source>
</evidence>
<evidence type="ECO:0000313" key="8">
    <source>
        <dbReference type="EMBL" id="EMC97853.1"/>
    </source>
</evidence>
<accession>M2N1P7</accession>
<feature type="active site" evidence="5">
    <location>
        <position position="311"/>
    </location>
</feature>
<keyword evidence="3" id="KW-0064">Aspartyl protease</keyword>
<feature type="active site" evidence="5">
    <location>
        <position position="106"/>
    </location>
</feature>
<evidence type="ECO:0000256" key="3">
    <source>
        <dbReference type="ARBA" id="ARBA00022750"/>
    </source>
</evidence>
<dbReference type="RefSeq" id="XP_007674767.1">
    <property type="nucleotide sequence ID" value="XM_007676577.1"/>
</dbReference>
<dbReference type="HOGENOM" id="CLU_013253_0_2_1"/>
<dbReference type="FunFam" id="2.40.70.10:FF:000092">
    <property type="entry name" value="Aspartic endopeptidase (AP1)"/>
    <property type="match status" value="1"/>
</dbReference>
<dbReference type="Proteomes" id="UP000011761">
    <property type="component" value="Unassembled WGS sequence"/>
</dbReference>
<dbReference type="EMBL" id="KB445553">
    <property type="protein sequence ID" value="EMC97853.1"/>
    <property type="molecule type" value="Genomic_DNA"/>
</dbReference>
<dbReference type="Gene3D" id="2.40.70.10">
    <property type="entry name" value="Acid Proteases"/>
    <property type="match status" value="2"/>
</dbReference>
<dbReference type="OMA" id="WYGGVQS"/>
<dbReference type="GO" id="GO:0006508">
    <property type="term" value="P:proteolysis"/>
    <property type="evidence" value="ECO:0007669"/>
    <property type="project" value="UniProtKB-KW"/>
</dbReference>
<dbReference type="PRINTS" id="PR00792">
    <property type="entry name" value="PEPSIN"/>
</dbReference>
<dbReference type="SUPFAM" id="SSF50630">
    <property type="entry name" value="Acid proteases"/>
    <property type="match status" value="1"/>
</dbReference>
<feature type="compositionally biased region" description="Low complexity" evidence="6">
    <location>
        <begin position="424"/>
        <end position="440"/>
    </location>
</feature>
<dbReference type="PANTHER" id="PTHR47966:SF1">
    <property type="entry name" value="ASPARTYL PROTEINASE"/>
    <property type="match status" value="1"/>
</dbReference>
<evidence type="ECO:0000256" key="2">
    <source>
        <dbReference type="ARBA" id="ARBA00022670"/>
    </source>
</evidence>
<feature type="region of interest" description="Disordered" evidence="6">
    <location>
        <begin position="420"/>
        <end position="440"/>
    </location>
</feature>
<dbReference type="InterPro" id="IPR033121">
    <property type="entry name" value="PEPTIDASE_A1"/>
</dbReference>
<dbReference type="GeneID" id="19107535"/>
<evidence type="ECO:0000259" key="7">
    <source>
        <dbReference type="PROSITE" id="PS51767"/>
    </source>
</evidence>
<dbReference type="OrthoDB" id="2747330at2759"/>
<keyword evidence="4" id="KW-0378">Hydrolase</keyword>
<sequence length="440" mass="47180">MQRIRIPLVHNKKYKRHGTGSYLYAMRKYNFNPTFKGPYGFRSQVHHQGKFGGVGGKTSVHQHVLAKTDATGNSGDVPATDIQNDSEYLCQVSIGTPAQNLMLDFDTGSADLWVWSTEIPQSQLRGNTSGHTVFDHSKSSTWKASKGETWQIQYGDGSTASGDVGTDTVKIGGITIKNQAIELAKTISTQFLQGAGDGLLGLAWGSINTVKPRPVQTPVENMISQQDIPQNEELFTAWLGNIKDATSGQSNSFYTFGFVDTKALSSIDQSESSIYYTPIDNSQGFWMFDSASFTVNGKTTNNASGNTAIADTGTTLALISDAAVEAIYNAIPGSKYDNTQQGYLIPSNISEDDLPTVSVAVGGQQFTINKENFLFADAGNGMTYGGIQSRGSNPFDILGDTFLKSIYAVFDQGNTRFGAVQRPNGSATSTSTVSSGNSGA</sequence>
<gene>
    <name evidence="8" type="ORF">BAUCODRAFT_120777</name>
</gene>
<dbReference type="InterPro" id="IPR001461">
    <property type="entry name" value="Aspartic_peptidase_A1"/>
</dbReference>
<dbReference type="Pfam" id="PF00026">
    <property type="entry name" value="Asp"/>
    <property type="match status" value="1"/>
</dbReference>
<evidence type="ECO:0000256" key="5">
    <source>
        <dbReference type="PIRSR" id="PIRSR601461-1"/>
    </source>
</evidence>
<dbReference type="PROSITE" id="PS51767">
    <property type="entry name" value="PEPTIDASE_A1"/>
    <property type="match status" value="1"/>
</dbReference>
<keyword evidence="2" id="KW-0645">Protease</keyword>
<dbReference type="AlphaFoldDB" id="M2N1P7"/>
<comment type="similarity">
    <text evidence="1">Belongs to the peptidase A1 family.</text>
</comment>
<evidence type="ECO:0000313" key="9">
    <source>
        <dbReference type="Proteomes" id="UP000011761"/>
    </source>
</evidence>
<reference evidence="8 9" key="1">
    <citation type="journal article" date="2012" name="PLoS Pathog.">
        <title>Diverse lifestyles and strategies of plant pathogenesis encoded in the genomes of eighteen Dothideomycetes fungi.</title>
        <authorList>
            <person name="Ohm R.A."/>
            <person name="Feau N."/>
            <person name="Henrissat B."/>
            <person name="Schoch C.L."/>
            <person name="Horwitz B.A."/>
            <person name="Barry K.W."/>
            <person name="Condon B.J."/>
            <person name="Copeland A.C."/>
            <person name="Dhillon B."/>
            <person name="Glaser F."/>
            <person name="Hesse C.N."/>
            <person name="Kosti I."/>
            <person name="LaButti K."/>
            <person name="Lindquist E.A."/>
            <person name="Lucas S."/>
            <person name="Salamov A.A."/>
            <person name="Bradshaw R.E."/>
            <person name="Ciuffetti L."/>
            <person name="Hamelin R.C."/>
            <person name="Kema G.H.J."/>
            <person name="Lawrence C."/>
            <person name="Scott J.A."/>
            <person name="Spatafora J.W."/>
            <person name="Turgeon B.G."/>
            <person name="de Wit P.J.G.M."/>
            <person name="Zhong S."/>
            <person name="Goodwin S.B."/>
            <person name="Grigoriev I.V."/>
        </authorList>
    </citation>
    <scope>NUCLEOTIDE SEQUENCE [LARGE SCALE GENOMIC DNA]</scope>
    <source>
        <strain evidence="8 9">UAMH 10762</strain>
    </source>
</reference>
<dbReference type="GO" id="GO:0004190">
    <property type="term" value="F:aspartic-type endopeptidase activity"/>
    <property type="evidence" value="ECO:0007669"/>
    <property type="project" value="UniProtKB-KW"/>
</dbReference>
<evidence type="ECO:0000256" key="1">
    <source>
        <dbReference type="ARBA" id="ARBA00007447"/>
    </source>
</evidence>
<proteinExistence type="inferred from homology"/>
<evidence type="ECO:0000256" key="4">
    <source>
        <dbReference type="ARBA" id="ARBA00022801"/>
    </source>
</evidence>
<dbReference type="InterPro" id="IPR034163">
    <property type="entry name" value="Aspergillopepsin-like_cat_dom"/>
</dbReference>